<keyword evidence="6 7" id="KW-0472">Membrane</keyword>
<keyword evidence="3" id="KW-0813">Transport</keyword>
<feature type="transmembrane region" description="Helical" evidence="7">
    <location>
        <begin position="135"/>
        <end position="154"/>
    </location>
</feature>
<dbReference type="Proteomes" id="UP000756132">
    <property type="component" value="Chromosome 8"/>
</dbReference>
<accession>A0A9Q8PEQ6</accession>
<dbReference type="KEGG" id="ffu:CLAFUR5_11587"/>
<organism evidence="8 9">
    <name type="scientific">Passalora fulva</name>
    <name type="common">Tomato leaf mold</name>
    <name type="synonym">Cladosporium fulvum</name>
    <dbReference type="NCBI Taxonomy" id="5499"/>
    <lineage>
        <taxon>Eukaryota</taxon>
        <taxon>Fungi</taxon>
        <taxon>Dikarya</taxon>
        <taxon>Ascomycota</taxon>
        <taxon>Pezizomycotina</taxon>
        <taxon>Dothideomycetes</taxon>
        <taxon>Dothideomycetidae</taxon>
        <taxon>Mycosphaerellales</taxon>
        <taxon>Mycosphaerellaceae</taxon>
        <taxon>Fulvia</taxon>
    </lineage>
</organism>
<reference evidence="8" key="2">
    <citation type="journal article" date="2022" name="Microb. Genom.">
        <title>A chromosome-scale genome assembly of the tomato pathogen Cladosporium fulvum reveals a compartmentalized genome architecture and the presence of a dispensable chromosome.</title>
        <authorList>
            <person name="Zaccaron A.Z."/>
            <person name="Chen L.H."/>
            <person name="Samaras A."/>
            <person name="Stergiopoulos I."/>
        </authorList>
    </citation>
    <scope>NUCLEOTIDE SEQUENCE</scope>
    <source>
        <strain evidence="8">Race5_Kim</strain>
    </source>
</reference>
<dbReference type="Pfam" id="PF02133">
    <property type="entry name" value="Transp_cyt_pur"/>
    <property type="match status" value="1"/>
</dbReference>
<evidence type="ECO:0000313" key="9">
    <source>
        <dbReference type="Proteomes" id="UP000756132"/>
    </source>
</evidence>
<comment type="similarity">
    <text evidence="2">Belongs to the purine-cytosine permease (2.A.39) family.</text>
</comment>
<evidence type="ECO:0000256" key="7">
    <source>
        <dbReference type="SAM" id="Phobius"/>
    </source>
</evidence>
<feature type="transmembrane region" description="Helical" evidence="7">
    <location>
        <begin position="204"/>
        <end position="228"/>
    </location>
</feature>
<dbReference type="GO" id="GO:0022857">
    <property type="term" value="F:transmembrane transporter activity"/>
    <property type="evidence" value="ECO:0007669"/>
    <property type="project" value="InterPro"/>
</dbReference>
<keyword evidence="9" id="KW-1185">Reference proteome</keyword>
<dbReference type="EMBL" id="CP090170">
    <property type="protein sequence ID" value="UJO21103.1"/>
    <property type="molecule type" value="Genomic_DNA"/>
</dbReference>
<feature type="transmembrane region" description="Helical" evidence="7">
    <location>
        <begin position="166"/>
        <end position="192"/>
    </location>
</feature>
<protein>
    <submittedName>
        <fullName evidence="8">Purine-cytosine permease fcyB</fullName>
    </submittedName>
</protein>
<reference evidence="8" key="1">
    <citation type="submission" date="2021-12" db="EMBL/GenBank/DDBJ databases">
        <authorList>
            <person name="Zaccaron A."/>
            <person name="Stergiopoulos I."/>
        </authorList>
    </citation>
    <scope>NUCLEOTIDE SEQUENCE</scope>
    <source>
        <strain evidence="8">Race5_Kim</strain>
    </source>
</reference>
<dbReference type="GO" id="GO:0005886">
    <property type="term" value="C:plasma membrane"/>
    <property type="evidence" value="ECO:0007669"/>
    <property type="project" value="TreeGrafter"/>
</dbReference>
<dbReference type="InterPro" id="IPR026030">
    <property type="entry name" value="Pur-cyt_permease_Fcy2/21/22"/>
</dbReference>
<name>A0A9Q8PEQ6_PASFU</name>
<dbReference type="PANTHER" id="PTHR31806:SF5">
    <property type="entry name" value="PURINE-CYTOSINE PERMEASE FCY21"/>
    <property type="match status" value="1"/>
</dbReference>
<keyword evidence="5 7" id="KW-1133">Transmembrane helix</keyword>
<dbReference type="RefSeq" id="XP_047765469.1">
    <property type="nucleotide sequence ID" value="XM_047910735.1"/>
</dbReference>
<evidence type="ECO:0000256" key="6">
    <source>
        <dbReference type="ARBA" id="ARBA00023136"/>
    </source>
</evidence>
<dbReference type="GeneID" id="71991465"/>
<evidence type="ECO:0000256" key="1">
    <source>
        <dbReference type="ARBA" id="ARBA00004141"/>
    </source>
</evidence>
<sequence length="392" mass="42448">MVHIEHEYVANRDWHGRHPELRPQSSRCLSRHPLPQPAVLWPNSVPGHLASEDWYATDDSSSIQLRQIPSLDPGPAQSGDLTGFCVIDSVVGGLTLSSVTKDDLTPTVGIVIIGVLALPVSFCGLRVLHHYQRYAWIPALIAITVATGCGGKHLHKQVVTEAPSVATILSFGALIAGFLVPWAALASNFAIYIPPETRSSKVFAYTYCGLFLPTVPLMVLGAAIGGAVPNVPSWQEGYNNRSVGGVLAAMLEPAGSFGKFLVVILSLTLLGNISATMYSITLNFQLLMPWLVNIPRALFSIVITAIVIPVSIVAATNFFTNLENFIGLIGYWAAAFVAVVVAEHTIFRRSDSEAYTHKSGILVPLRYIQATLASRWRSQSLQFCMFRPGSSK</sequence>
<dbReference type="AlphaFoldDB" id="A0A9Q8PEQ6"/>
<comment type="subcellular location">
    <subcellularLocation>
        <location evidence="1">Membrane</location>
        <topology evidence="1">Multi-pass membrane protein</topology>
    </subcellularLocation>
</comment>
<feature type="transmembrane region" description="Helical" evidence="7">
    <location>
        <begin position="325"/>
        <end position="342"/>
    </location>
</feature>
<evidence type="ECO:0000256" key="2">
    <source>
        <dbReference type="ARBA" id="ARBA00008974"/>
    </source>
</evidence>
<gene>
    <name evidence="8" type="ORF">CLAFUR5_11587</name>
</gene>
<evidence type="ECO:0000256" key="4">
    <source>
        <dbReference type="ARBA" id="ARBA00022692"/>
    </source>
</evidence>
<keyword evidence="4 7" id="KW-0812">Transmembrane</keyword>
<evidence type="ECO:0000313" key="8">
    <source>
        <dbReference type="EMBL" id="UJO21103.1"/>
    </source>
</evidence>
<dbReference type="PANTHER" id="PTHR31806">
    <property type="entry name" value="PURINE-CYTOSINE PERMEASE FCY2-RELATED"/>
    <property type="match status" value="1"/>
</dbReference>
<dbReference type="Gene3D" id="1.10.4160.10">
    <property type="entry name" value="Hydantoin permease"/>
    <property type="match status" value="1"/>
</dbReference>
<feature type="transmembrane region" description="Helical" evidence="7">
    <location>
        <begin position="298"/>
        <end position="319"/>
    </location>
</feature>
<evidence type="ECO:0000256" key="3">
    <source>
        <dbReference type="ARBA" id="ARBA00022448"/>
    </source>
</evidence>
<dbReference type="InterPro" id="IPR001248">
    <property type="entry name" value="Pur-cyt_permease"/>
</dbReference>
<proteinExistence type="inferred from homology"/>
<feature type="transmembrane region" description="Helical" evidence="7">
    <location>
        <begin position="108"/>
        <end position="128"/>
    </location>
</feature>
<evidence type="ECO:0000256" key="5">
    <source>
        <dbReference type="ARBA" id="ARBA00022989"/>
    </source>
</evidence>
<feature type="transmembrane region" description="Helical" evidence="7">
    <location>
        <begin position="260"/>
        <end position="286"/>
    </location>
</feature>
<dbReference type="OrthoDB" id="5428495at2759"/>